<dbReference type="InterPro" id="IPR058240">
    <property type="entry name" value="rSAM_sf"/>
</dbReference>
<evidence type="ECO:0000256" key="4">
    <source>
        <dbReference type="ARBA" id="ARBA00023004"/>
    </source>
</evidence>
<dbReference type="InterPro" id="IPR013785">
    <property type="entry name" value="Aldolase_TIM"/>
</dbReference>
<evidence type="ECO:0000313" key="9">
    <source>
        <dbReference type="Proteomes" id="UP000247755"/>
    </source>
</evidence>
<dbReference type="Gene3D" id="3.20.20.70">
    <property type="entry name" value="Aldolase class I"/>
    <property type="match status" value="1"/>
</dbReference>
<evidence type="ECO:0000313" key="8">
    <source>
        <dbReference type="EMBL" id="PXX23304.1"/>
    </source>
</evidence>
<protein>
    <recommendedName>
        <fullName evidence="7">Radical SAM core domain-containing protein</fullName>
    </recommendedName>
</protein>
<organism evidence="8 9">
    <name type="scientific">Burkholderia pyrrocinia</name>
    <name type="common">Pseudomonas pyrrocinia</name>
    <dbReference type="NCBI Taxonomy" id="60550"/>
    <lineage>
        <taxon>Bacteria</taxon>
        <taxon>Pseudomonadati</taxon>
        <taxon>Pseudomonadota</taxon>
        <taxon>Betaproteobacteria</taxon>
        <taxon>Burkholderiales</taxon>
        <taxon>Burkholderiaceae</taxon>
        <taxon>Burkholderia</taxon>
        <taxon>Burkholderia cepacia complex</taxon>
    </lineage>
</organism>
<accession>A0A318HXR9</accession>
<keyword evidence="5" id="KW-0411">Iron-sulfur</keyword>
<evidence type="ECO:0000256" key="2">
    <source>
        <dbReference type="ARBA" id="ARBA00022691"/>
    </source>
</evidence>
<feature type="domain" description="Radical SAM core" evidence="7">
    <location>
        <begin position="80"/>
        <end position="330"/>
    </location>
</feature>
<dbReference type="GO" id="GO:0003824">
    <property type="term" value="F:catalytic activity"/>
    <property type="evidence" value="ECO:0007669"/>
    <property type="project" value="InterPro"/>
</dbReference>
<evidence type="ECO:0000256" key="6">
    <source>
        <dbReference type="SAM" id="MobiDB-lite"/>
    </source>
</evidence>
<comment type="caution">
    <text evidence="8">The sequence shown here is derived from an EMBL/GenBank/DDBJ whole genome shotgun (WGS) entry which is preliminary data.</text>
</comment>
<dbReference type="PROSITE" id="PS51918">
    <property type="entry name" value="RADICAL_SAM"/>
    <property type="match status" value="1"/>
</dbReference>
<feature type="region of interest" description="Disordered" evidence="6">
    <location>
        <begin position="1"/>
        <end position="21"/>
    </location>
</feature>
<gene>
    <name evidence="8" type="ORF">NA66_10353</name>
</gene>
<dbReference type="GO" id="GO:0046872">
    <property type="term" value="F:metal ion binding"/>
    <property type="evidence" value="ECO:0007669"/>
    <property type="project" value="UniProtKB-KW"/>
</dbReference>
<evidence type="ECO:0000256" key="5">
    <source>
        <dbReference type="ARBA" id="ARBA00023014"/>
    </source>
</evidence>
<name>A0A318HXR9_BURPY</name>
<dbReference type="GO" id="GO:0051536">
    <property type="term" value="F:iron-sulfur cluster binding"/>
    <property type="evidence" value="ECO:0007669"/>
    <property type="project" value="UniProtKB-KW"/>
</dbReference>
<dbReference type="Proteomes" id="UP000247755">
    <property type="component" value="Unassembled WGS sequence"/>
</dbReference>
<dbReference type="EMBL" id="QJJY01000035">
    <property type="protein sequence ID" value="PXX23304.1"/>
    <property type="molecule type" value="Genomic_DNA"/>
</dbReference>
<keyword evidence="4" id="KW-0408">Iron</keyword>
<dbReference type="AlphaFoldDB" id="A0A318HXR9"/>
<evidence type="ECO:0000256" key="3">
    <source>
        <dbReference type="ARBA" id="ARBA00022723"/>
    </source>
</evidence>
<comment type="cofactor">
    <cofactor evidence="1">
        <name>[4Fe-4S] cluster</name>
        <dbReference type="ChEBI" id="CHEBI:49883"/>
    </cofactor>
</comment>
<dbReference type="SUPFAM" id="SSF102114">
    <property type="entry name" value="Radical SAM enzymes"/>
    <property type="match status" value="1"/>
</dbReference>
<sequence length="402" mass="44580">MTHTSDAPPAERTRASPRASRARAPITIPLVPIAHANAVAPLVARSPAFDTLARRFAWLALREPPADDSRRWHVHTVAGRTIRFAQPLTFTPYAAAQPCSARCRFCSETLVDETASGPVAAGLRPAADYFDTLRRALSTLRGVPLSYSLSGLENTDDPRWLLSLVATLGAAGDDGPDATGSVLYTNGAGLVEHGDALLPALADFGISWLEWSRHHDRDDVNQSIMRFRPGRHVRHQHAFETAFAAARAHFPVKLVCIVQRGGIETPADVLRYLAHARALGARSVIFREFSALPDTYRHNATRRYIDRTRVPIDALLLACAADAAFSAQYEPIALTAGYYFWNARWTHRDGFEVVFETSDYGAMREHELRDAVYKLVFHPNGNLCAGWHPARDILWSNDDRRD</sequence>
<dbReference type="RefSeq" id="WP_256260695.1">
    <property type="nucleotide sequence ID" value="NZ_QJJY01000035.1"/>
</dbReference>
<dbReference type="InterPro" id="IPR007197">
    <property type="entry name" value="rSAM"/>
</dbReference>
<keyword evidence="2" id="KW-0949">S-adenosyl-L-methionine</keyword>
<keyword evidence="3" id="KW-0479">Metal-binding</keyword>
<evidence type="ECO:0000259" key="7">
    <source>
        <dbReference type="PROSITE" id="PS51918"/>
    </source>
</evidence>
<proteinExistence type="predicted"/>
<evidence type="ECO:0000256" key="1">
    <source>
        <dbReference type="ARBA" id="ARBA00001966"/>
    </source>
</evidence>
<reference evidence="8 9" key="1">
    <citation type="submission" date="2018-05" db="EMBL/GenBank/DDBJ databases">
        <title>Comparative genomics of bacterial root endophytes of switchgrass collected from native prairies over two seasons.</title>
        <authorList>
            <person name="Tang Y."/>
        </authorList>
    </citation>
    <scope>NUCLEOTIDE SEQUENCE [LARGE SCALE GENOMIC DNA]</scope>
    <source>
        <strain evidence="8 9">NFIX32</strain>
    </source>
</reference>